<dbReference type="Proteomes" id="UP000234632">
    <property type="component" value="Unassembled WGS sequence"/>
</dbReference>
<dbReference type="EMBL" id="LOMZ01000002">
    <property type="protein sequence ID" value="PLC10913.1"/>
    <property type="molecule type" value="Genomic_DNA"/>
</dbReference>
<dbReference type="InterPro" id="IPR018310">
    <property type="entry name" value="Put_endonuclease_Z1-dom"/>
</dbReference>
<dbReference type="RefSeq" id="WP_101853329.1">
    <property type="nucleotide sequence ID" value="NZ_LOMZ01000002.1"/>
</dbReference>
<evidence type="ECO:0000259" key="1">
    <source>
        <dbReference type="Pfam" id="PF10593"/>
    </source>
</evidence>
<proteinExistence type="predicted"/>
<evidence type="ECO:0000313" key="3">
    <source>
        <dbReference type="Proteomes" id="UP000234632"/>
    </source>
</evidence>
<dbReference type="Pfam" id="PF10593">
    <property type="entry name" value="Z1"/>
    <property type="match status" value="1"/>
</dbReference>
<feature type="domain" description="Putative endonuclease Z1" evidence="1">
    <location>
        <begin position="1"/>
        <end position="262"/>
    </location>
</feature>
<sequence length="537" mass="60858">MQQAVDSFVLSGAIKLFREAKGRKSNGWQPEPYRFRHHTMLVHESMKQADHSDLAELVRQVWQESNYQAASALQRLDALWKNDFQPVSAARAEAGEAVPEHFRDLMPYIAAAIDKIRAGVSSVVVINGDKNEDYNREDANFLTQERVWKIIVGGQKLSRGFTVEGLTVSYYTRKTMAADTLMQMGRWFGYRSGYRDLIRLFIGRAVSTSTKSQKTVDLYKAFEDIVRDEEEFREELRRFSKLRENGRPMIRPADVPPMVFQRSPWLKPTAANKMYNAVETMKGVGGKVQEFNNQLYSPRASEQRKINEHHFGLARRLLDGLDRTDDFYDVYTTGKTMTYPAHYGIFDNATVRMLLNEYRWGLNWSVKPTLAFFDAAVKDGHLEDWLVFYPELKNVENRRLAGTNYVLPIQKRLRRKERDFAFAGSSTRQRLAMEVISGGSPTPALLETSPAVSRAQNTVASLHTPTRGAMLLAFAADKGDESDPKTLTLDPNAEVPVGHVASIFYMAFPKQAAPDGKIGFTTRTGQEEDVIVDAAKA</sequence>
<organism evidence="2 3">
    <name type="scientific">Kocuria flava</name>
    <dbReference type="NCBI Taxonomy" id="446860"/>
    <lineage>
        <taxon>Bacteria</taxon>
        <taxon>Bacillati</taxon>
        <taxon>Actinomycetota</taxon>
        <taxon>Actinomycetes</taxon>
        <taxon>Micrococcales</taxon>
        <taxon>Micrococcaceae</taxon>
        <taxon>Kocuria</taxon>
    </lineage>
</organism>
<comment type="caution">
    <text evidence="2">The sequence shown here is derived from an EMBL/GenBank/DDBJ whole genome shotgun (WGS) entry which is preliminary data.</text>
</comment>
<evidence type="ECO:0000313" key="2">
    <source>
        <dbReference type="EMBL" id="PLC10913.1"/>
    </source>
</evidence>
<gene>
    <name evidence="2" type="ORF">AUQ48_16540</name>
</gene>
<dbReference type="AlphaFoldDB" id="A0A2N4SY57"/>
<accession>A0A2N4SY57</accession>
<protein>
    <recommendedName>
        <fullName evidence="1">Putative endonuclease Z1 domain-containing protein</fullName>
    </recommendedName>
</protein>
<name>A0A2N4SY57_9MICC</name>
<reference evidence="2 3" key="1">
    <citation type="submission" date="2015-12" db="EMBL/GenBank/DDBJ databases">
        <authorList>
            <person name="Shamseldin A."/>
            <person name="Moawad H."/>
            <person name="Abd El-Rahim W.M."/>
            <person name="Sadowsky M.J."/>
        </authorList>
    </citation>
    <scope>NUCLEOTIDE SEQUENCE [LARGE SCALE GENOMIC DNA]</scope>
    <source>
        <strain evidence="2 3">S43</strain>
    </source>
</reference>